<sequence>MRSTTLAKNWVIHQIPEDVWQEIFKIAVLENPEIDIASTSSRVVDNSLRLSHVCSRFYNIVADIPDLWTDIALRIDRHGNSSPKQELIVLAFKRASTKPLTLNLAYTTASLRNNASPVYLTSSSNIRDAVKRRYALPAFWNFALNIHRAQKMRIDAQLLNTTCIGCRNPAKRFQWRATSDLIFVKHYAPILETLEIVGSVRHPSPDEYKIGLYDKGLAPFVRRTVQMSPKLHTLIRRQPTSGRPVLVHDTQMYFRNLVNLEILEGYIFVSELYLVLSSTRALERCNAGRLLGVIPAQSRIRNLPFLRELTLIGYVADDIRGNSPLTRILSLIRAPLLNKLVLRRDRKWIQEDFITFISRCELTLEHLVLDRDQSTEQEKLEFLCLLPNLKSLELHSTYDCEQEDDGPHLLTDAFAKCLTTWDTSKGEFSICPVLESFGYDKDGVEVDSDDPVLSSMIEYRWNGAPGKKYLKAVSVCGVGRSLLYDIRRLLVLQKEGLKVTFYDDPCSMKLVCRD</sequence>
<dbReference type="OrthoDB" id="2269034at2759"/>
<dbReference type="SUPFAM" id="SSF52047">
    <property type="entry name" value="RNI-like"/>
    <property type="match status" value="1"/>
</dbReference>
<evidence type="ECO:0000313" key="1">
    <source>
        <dbReference type="EMBL" id="KAG5168761.1"/>
    </source>
</evidence>
<comment type="caution">
    <text evidence="1">The sequence shown here is derived from an EMBL/GenBank/DDBJ whole genome shotgun (WGS) entry which is preliminary data.</text>
</comment>
<name>A0A8H7XW27_PSICU</name>
<reference evidence="1" key="1">
    <citation type="submission" date="2021-02" db="EMBL/GenBank/DDBJ databases">
        <title>Psilocybe cubensis genome.</title>
        <authorList>
            <person name="Mckernan K.J."/>
            <person name="Crawford S."/>
            <person name="Trippe A."/>
            <person name="Kane L.T."/>
            <person name="Mclaughlin S."/>
        </authorList>
    </citation>
    <scope>NUCLEOTIDE SEQUENCE [LARGE SCALE GENOMIC DNA]</scope>
    <source>
        <strain evidence="1">MGC-MH-2018</strain>
    </source>
</reference>
<dbReference type="EMBL" id="JAFIQS010000005">
    <property type="protein sequence ID" value="KAG5168761.1"/>
    <property type="molecule type" value="Genomic_DNA"/>
</dbReference>
<proteinExistence type="predicted"/>
<accession>A0A8H7XW27</accession>
<organism evidence="1">
    <name type="scientific">Psilocybe cubensis</name>
    <name type="common">Psychedelic mushroom</name>
    <name type="synonym">Stropharia cubensis</name>
    <dbReference type="NCBI Taxonomy" id="181762"/>
    <lineage>
        <taxon>Eukaryota</taxon>
        <taxon>Fungi</taxon>
        <taxon>Dikarya</taxon>
        <taxon>Basidiomycota</taxon>
        <taxon>Agaricomycotina</taxon>
        <taxon>Agaricomycetes</taxon>
        <taxon>Agaricomycetidae</taxon>
        <taxon>Agaricales</taxon>
        <taxon>Agaricineae</taxon>
        <taxon>Strophariaceae</taxon>
        <taxon>Psilocybe</taxon>
    </lineage>
</organism>
<evidence type="ECO:0008006" key="2">
    <source>
        <dbReference type="Google" id="ProtNLM"/>
    </source>
</evidence>
<gene>
    <name evidence="1" type="ORF">JR316_005313</name>
</gene>
<dbReference type="InterPro" id="IPR032675">
    <property type="entry name" value="LRR_dom_sf"/>
</dbReference>
<protein>
    <recommendedName>
        <fullName evidence="2">F-box domain-containing protein</fullName>
    </recommendedName>
</protein>
<dbReference type="Gene3D" id="3.80.10.10">
    <property type="entry name" value="Ribonuclease Inhibitor"/>
    <property type="match status" value="1"/>
</dbReference>
<dbReference type="AlphaFoldDB" id="A0A8H7XW27"/>